<dbReference type="Pfam" id="PF00415">
    <property type="entry name" value="RCC1"/>
    <property type="match status" value="1"/>
</dbReference>
<protein>
    <submittedName>
        <fullName evidence="5">Chromosome condensation regulator RCC1</fullName>
    </submittedName>
</protein>
<evidence type="ECO:0000256" key="2">
    <source>
        <dbReference type="ARBA" id="ARBA00022737"/>
    </source>
</evidence>
<keyword evidence="2" id="KW-0677">Repeat</keyword>
<dbReference type="PANTHER" id="PTHR45982">
    <property type="entry name" value="REGULATOR OF CHROMOSOME CONDENSATION"/>
    <property type="match status" value="1"/>
</dbReference>
<accession>A0A2D2CV72</accession>
<gene>
    <name evidence="5" type="ORF">CQW49_01030</name>
</gene>
<keyword evidence="1" id="KW-0344">Guanine-nucleotide releasing factor</keyword>
<dbReference type="AlphaFoldDB" id="A0A2D2CV72"/>
<evidence type="ECO:0000313" key="5">
    <source>
        <dbReference type="EMBL" id="ATQ66633.1"/>
    </source>
</evidence>
<dbReference type="Pfam" id="PF25390">
    <property type="entry name" value="WD40_RLD"/>
    <property type="match status" value="1"/>
</dbReference>
<dbReference type="STRING" id="595536.GCA_000178815_00738"/>
<name>A0A2D2CV72_METT3</name>
<dbReference type="GO" id="GO:0005737">
    <property type="term" value="C:cytoplasm"/>
    <property type="evidence" value="ECO:0007669"/>
    <property type="project" value="TreeGrafter"/>
</dbReference>
<evidence type="ECO:0000256" key="1">
    <source>
        <dbReference type="ARBA" id="ARBA00022658"/>
    </source>
</evidence>
<keyword evidence="6" id="KW-1185">Reference proteome</keyword>
<dbReference type="InterPro" id="IPR058923">
    <property type="entry name" value="RCC1-like_dom"/>
</dbReference>
<dbReference type="PROSITE" id="PS50012">
    <property type="entry name" value="RCC1_3"/>
    <property type="match status" value="7"/>
</dbReference>
<dbReference type="PRINTS" id="PR00633">
    <property type="entry name" value="RCCNDNSATION"/>
</dbReference>
<feature type="signal peptide" evidence="3">
    <location>
        <begin position="1"/>
        <end position="21"/>
    </location>
</feature>
<dbReference type="InterPro" id="IPR051553">
    <property type="entry name" value="Ran_GTPase-activating"/>
</dbReference>
<dbReference type="InterPro" id="IPR009091">
    <property type="entry name" value="RCC1/BLIP-II"/>
</dbReference>
<organism evidence="5 6">
    <name type="scientific">Methylosinus trichosporium (strain ATCC 35070 / NCIMB 11131 / UNIQEM 75 / OB3b)</name>
    <dbReference type="NCBI Taxonomy" id="595536"/>
    <lineage>
        <taxon>Bacteria</taxon>
        <taxon>Pseudomonadati</taxon>
        <taxon>Pseudomonadota</taxon>
        <taxon>Alphaproteobacteria</taxon>
        <taxon>Hyphomicrobiales</taxon>
        <taxon>Methylocystaceae</taxon>
        <taxon>Methylosinus</taxon>
    </lineage>
</organism>
<dbReference type="RefSeq" id="WP_003610899.1">
    <property type="nucleotide sequence ID" value="NZ_ADVE02000001.1"/>
</dbReference>
<dbReference type="EMBL" id="CP023737">
    <property type="protein sequence ID" value="ATQ66633.1"/>
    <property type="molecule type" value="Genomic_DNA"/>
</dbReference>
<dbReference type="GO" id="GO:0005085">
    <property type="term" value="F:guanyl-nucleotide exchange factor activity"/>
    <property type="evidence" value="ECO:0007669"/>
    <property type="project" value="TreeGrafter"/>
</dbReference>
<evidence type="ECO:0000313" key="6">
    <source>
        <dbReference type="Proteomes" id="UP000230709"/>
    </source>
</evidence>
<reference evidence="6" key="1">
    <citation type="submission" date="2017-10" db="EMBL/GenBank/DDBJ databases">
        <title>Completed PacBio SMRT sequence of Methylosinus trichosporium OB3b reveals presence of a third large plasmid.</title>
        <authorList>
            <person name="Charles T.C."/>
            <person name="Lynch M.D.J."/>
            <person name="Heil J.R."/>
            <person name="Cheng J."/>
        </authorList>
    </citation>
    <scope>NUCLEOTIDE SEQUENCE [LARGE SCALE GENOMIC DNA]</scope>
    <source>
        <strain evidence="6">OB3b</strain>
    </source>
</reference>
<keyword evidence="3" id="KW-0732">Signal</keyword>
<evidence type="ECO:0000259" key="4">
    <source>
        <dbReference type="Pfam" id="PF25390"/>
    </source>
</evidence>
<dbReference type="Proteomes" id="UP000230709">
    <property type="component" value="Chromosome"/>
</dbReference>
<dbReference type="InterPro" id="IPR000408">
    <property type="entry name" value="Reg_chr_condens"/>
</dbReference>
<dbReference type="KEGG" id="mtw:CQW49_01030"/>
<dbReference type="PANTHER" id="PTHR45982:SF1">
    <property type="entry name" value="REGULATOR OF CHROMOSOME CONDENSATION"/>
    <property type="match status" value="1"/>
</dbReference>
<dbReference type="Gene3D" id="2.130.10.30">
    <property type="entry name" value="Regulator of chromosome condensation 1/beta-lactamase-inhibitor protein II"/>
    <property type="match status" value="2"/>
</dbReference>
<sequence>MNFFKFLCLASALALAAPALAQNASRTRLVTHPYSSKAGQTVKLVAEVDGLGGGAPTGTVSFAEGAVALGAGILSPYGAGQATLAGGSYHTCVLGAASDVQCWGDNSYGQLGDGTITDRYSPVAVSGLSSGVLAIVAGAHHTCALTAAGAVACWGPNYFGMLGDGTGVQRLTPVAVQGLSSGVVAIAAGGLHTCALTIAGAVKCWGSNAKGQLGDGTKLDRYVPVAVQGLSSGVVAIAAGAEHSCALTSVGAVKCWGSNEAGAVGDGTSGYHLYRLVPVAVSGLSRDIVAISAGNNHTCALTAARAVKCWGLNTYGELGDGTTTSRNIPVPVSGLSSGVVAISTGATSQFNCALKGGGGVLCWGRNHFGELGDLSVTDRSTPVAVAGHTRDVDAIALGKFHTCISIGSGIVRCWGRNNAGQLGDGTIANRRSPAPVPGFTALIRARATMLTHSLGVGAHQLLTSFQGDALHTPSSGATWHTVNP</sequence>
<feature type="chain" id="PRO_5013917913" evidence="3">
    <location>
        <begin position="22"/>
        <end position="484"/>
    </location>
</feature>
<evidence type="ECO:0000256" key="3">
    <source>
        <dbReference type="SAM" id="SignalP"/>
    </source>
</evidence>
<proteinExistence type="predicted"/>
<feature type="domain" description="RCC1-like" evidence="4">
    <location>
        <begin position="181"/>
        <end position="441"/>
    </location>
</feature>
<dbReference type="SUPFAM" id="SSF50985">
    <property type="entry name" value="RCC1/BLIP-II"/>
    <property type="match status" value="1"/>
</dbReference>